<comment type="caution">
    <text evidence="2">The sequence shown here is derived from an EMBL/GenBank/DDBJ whole genome shotgun (WGS) entry which is preliminary data.</text>
</comment>
<accession>A8NPL8</accession>
<feature type="compositionally biased region" description="Gly residues" evidence="1">
    <location>
        <begin position="110"/>
        <end position="142"/>
    </location>
</feature>
<sequence length="962" mass="107113">MLYNSDSYSSAPYGNREAVDRAKAFKEHCLRWSHTIPLCVASDLSKVELDSEPNPNIRRAVTKVIRNKKSDKGNTSADGGAKRPREDEDDESGGDEGPAKRSRTDSGTSLGQGEGEVDGGRGAQVGGGGSGGEGGDVGGGGDEQVDEDGSGDKGDEEMSRLWDILDPKAIELATSMMAATHGPIRNSPRSTTDTEIWGELGGVYRTNDISMVLNVRRGLEGQVMKDAATVLIERGHLLLVDYTAWSWLERTLHDAFSSYVGGDRSHWLYPLFQRVGSYMAVRVNALTLKASDYFPGAGESTTQLPPLKTLDKAEETFDNLRAIIEPVMLSWLDYPAKPVDKARGWLLRVLVHYLGPVALYLPQTWNVWQQMATVIDPGGRKPSERKGKAWKEAVRTYMGRADLDRTREATRMFEERLFEVSGMNANELRIVVSSSLAAPLDLEVEEFGDEPRVLVGVASAIPGVQGEVGGWEICDGGLSVFDRVALDQFFDQIRLLYPLLENPNEAPAKPGPKEGKVARRTFKFLKNVYDSRDKKLPFRDLAPSRATILRESGPFSDSNLRTRAGFFSALVYRGATHNTPFLVERRRHFFLNLDDFQQAVKDCGEQDDTFFVNKNAYGVCTNRSLDHVPSYWEASGKRVYLDWLEGKVSAPSFVALFEMFLQDPELRGFGGLTSYLLASDYAIAGCVDMPSEADMAEVIVRLSAGGLGGLAKLMGKTREELKKDAKAVLQAFSSLHNVVRERIEAGILEKMGFRPVRARAHALQIPSLTAKAQMEQVLGYQGVAEDSGVAGRIKSIPQGTTRSTIYPDMCVGEEWWSVQVDWKEPLGDHNENLIENGLLKRHIEDYHWVWSLDDGEEAPHARRALTETLSYVEQGEEVEALKTMLLERDDHSRNGAEDPRFLAAVQDRFARRIMNVLRKAGMFNHPDWEGKPELDYECRPFFALDVFVDSEELFEAFLARNW</sequence>
<dbReference type="GeneID" id="6011894"/>
<keyword evidence="3" id="KW-1185">Reference proteome</keyword>
<dbReference type="VEuPathDB" id="FungiDB:CC1G_13421"/>
<dbReference type="Proteomes" id="UP000001861">
    <property type="component" value="Unassembled WGS sequence"/>
</dbReference>
<dbReference type="AlphaFoldDB" id="A8NPL8"/>
<dbReference type="InParanoid" id="A8NPL8"/>
<name>A8NPL8_COPC7</name>
<reference evidence="2 3" key="1">
    <citation type="journal article" date="2010" name="Proc. Natl. Acad. Sci. U.S.A.">
        <title>Insights into evolution of multicellular fungi from the assembled chromosomes of the mushroom Coprinopsis cinerea (Coprinus cinereus).</title>
        <authorList>
            <person name="Stajich J.E."/>
            <person name="Wilke S.K."/>
            <person name="Ahren D."/>
            <person name="Au C.H."/>
            <person name="Birren B.W."/>
            <person name="Borodovsky M."/>
            <person name="Burns C."/>
            <person name="Canback B."/>
            <person name="Casselton L.A."/>
            <person name="Cheng C.K."/>
            <person name="Deng J."/>
            <person name="Dietrich F.S."/>
            <person name="Fargo D.C."/>
            <person name="Farman M.L."/>
            <person name="Gathman A.C."/>
            <person name="Goldberg J."/>
            <person name="Guigo R."/>
            <person name="Hoegger P.J."/>
            <person name="Hooker J.B."/>
            <person name="Huggins A."/>
            <person name="James T.Y."/>
            <person name="Kamada T."/>
            <person name="Kilaru S."/>
            <person name="Kodira C."/>
            <person name="Kues U."/>
            <person name="Kupfer D."/>
            <person name="Kwan H.S."/>
            <person name="Lomsadze A."/>
            <person name="Li W."/>
            <person name="Lilly W.W."/>
            <person name="Ma L.J."/>
            <person name="Mackey A.J."/>
            <person name="Manning G."/>
            <person name="Martin F."/>
            <person name="Muraguchi H."/>
            <person name="Natvig D.O."/>
            <person name="Palmerini H."/>
            <person name="Ramesh M.A."/>
            <person name="Rehmeyer C.J."/>
            <person name="Roe B.A."/>
            <person name="Shenoy N."/>
            <person name="Stanke M."/>
            <person name="Ter-Hovhannisyan V."/>
            <person name="Tunlid A."/>
            <person name="Velagapudi R."/>
            <person name="Vision T.J."/>
            <person name="Zeng Q."/>
            <person name="Zolan M.E."/>
            <person name="Pukkila P.J."/>
        </authorList>
    </citation>
    <scope>NUCLEOTIDE SEQUENCE [LARGE SCALE GENOMIC DNA]</scope>
    <source>
        <strain evidence="3">Okayama-7 / 130 / ATCC MYA-4618 / FGSC 9003</strain>
    </source>
</reference>
<dbReference type="eggNOG" id="ENOG502RD13">
    <property type="taxonomic scope" value="Eukaryota"/>
</dbReference>
<dbReference type="RefSeq" id="XP_001835361.2">
    <property type="nucleotide sequence ID" value="XM_001835309.2"/>
</dbReference>
<organism evidence="2 3">
    <name type="scientific">Coprinopsis cinerea (strain Okayama-7 / 130 / ATCC MYA-4618 / FGSC 9003)</name>
    <name type="common">Inky cap fungus</name>
    <name type="synonym">Hormographiella aspergillata</name>
    <dbReference type="NCBI Taxonomy" id="240176"/>
    <lineage>
        <taxon>Eukaryota</taxon>
        <taxon>Fungi</taxon>
        <taxon>Dikarya</taxon>
        <taxon>Basidiomycota</taxon>
        <taxon>Agaricomycotina</taxon>
        <taxon>Agaricomycetes</taxon>
        <taxon>Agaricomycetidae</taxon>
        <taxon>Agaricales</taxon>
        <taxon>Agaricineae</taxon>
        <taxon>Psathyrellaceae</taxon>
        <taxon>Coprinopsis</taxon>
    </lineage>
</organism>
<evidence type="ECO:0000313" key="3">
    <source>
        <dbReference type="Proteomes" id="UP000001861"/>
    </source>
</evidence>
<dbReference type="KEGG" id="cci:CC1G_13421"/>
<protein>
    <submittedName>
        <fullName evidence="2">Uncharacterized protein</fullName>
    </submittedName>
</protein>
<proteinExistence type="predicted"/>
<dbReference type="HOGENOM" id="CLU_307368_0_0_1"/>
<evidence type="ECO:0000256" key="1">
    <source>
        <dbReference type="SAM" id="MobiDB-lite"/>
    </source>
</evidence>
<dbReference type="EMBL" id="AACS02000008">
    <property type="protein sequence ID" value="EAU86455.2"/>
    <property type="molecule type" value="Genomic_DNA"/>
</dbReference>
<dbReference type="OrthoDB" id="2934473at2759"/>
<evidence type="ECO:0000313" key="2">
    <source>
        <dbReference type="EMBL" id="EAU86455.2"/>
    </source>
</evidence>
<feature type="region of interest" description="Disordered" evidence="1">
    <location>
        <begin position="58"/>
        <end position="156"/>
    </location>
</feature>
<gene>
    <name evidence="2" type="ORF">CC1G_13421</name>
</gene>